<dbReference type="Gene3D" id="3.10.129.10">
    <property type="entry name" value="Hotdog Thioesterase"/>
    <property type="match status" value="1"/>
</dbReference>
<dbReference type="SUPFAM" id="SSF54637">
    <property type="entry name" value="Thioesterase/thiol ester dehydrase-isomerase"/>
    <property type="match status" value="1"/>
</dbReference>
<proteinExistence type="inferred from homology"/>
<dbReference type="AlphaFoldDB" id="A0A6B1DWS0"/>
<sequence length="145" mass="15729">MSIWTVEMDIGRLHRGFPGTMLEHLDITIDAVGDDYLTASMPVDHRTIQRMGILHGGASVVLAESVGSIASNCCIDQATLAAVGLQINANHIRPARSGRVSGTARPLHLGFRTHVWRIALQDENGRRTCECTLTTSVITRKSLGL</sequence>
<comment type="caution">
    <text evidence="4">The sequence shown here is derived from an EMBL/GenBank/DDBJ whole genome shotgun (WGS) entry which is preliminary data.</text>
</comment>
<dbReference type="PANTHER" id="PTHR43240:SF5">
    <property type="entry name" value="1,4-DIHYDROXY-2-NAPHTHOYL-COA THIOESTERASE 1"/>
    <property type="match status" value="1"/>
</dbReference>
<feature type="domain" description="Thioesterase" evidence="3">
    <location>
        <begin position="51"/>
        <end position="129"/>
    </location>
</feature>
<evidence type="ECO:0000313" key="4">
    <source>
        <dbReference type="EMBL" id="MYD91446.1"/>
    </source>
</evidence>
<evidence type="ECO:0000256" key="1">
    <source>
        <dbReference type="ARBA" id="ARBA00008324"/>
    </source>
</evidence>
<comment type="similarity">
    <text evidence="1">Belongs to the thioesterase PaaI family.</text>
</comment>
<dbReference type="PANTHER" id="PTHR43240">
    <property type="entry name" value="1,4-DIHYDROXY-2-NAPHTHOYL-COA THIOESTERASE 1"/>
    <property type="match status" value="1"/>
</dbReference>
<keyword evidence="2" id="KW-0378">Hydrolase</keyword>
<dbReference type="NCBIfam" id="TIGR00369">
    <property type="entry name" value="unchar_dom_1"/>
    <property type="match status" value="1"/>
</dbReference>
<reference evidence="4" key="1">
    <citation type="submission" date="2019-09" db="EMBL/GenBank/DDBJ databases">
        <title>Characterisation of the sponge microbiome using genome-centric metagenomics.</title>
        <authorList>
            <person name="Engelberts J.P."/>
            <person name="Robbins S.J."/>
            <person name="De Goeij J.M."/>
            <person name="Aranda M."/>
            <person name="Bell S.C."/>
            <person name="Webster N.S."/>
        </authorList>
    </citation>
    <scope>NUCLEOTIDE SEQUENCE</scope>
    <source>
        <strain evidence="4">SB0662_bin_9</strain>
    </source>
</reference>
<dbReference type="GO" id="GO:0005829">
    <property type="term" value="C:cytosol"/>
    <property type="evidence" value="ECO:0007669"/>
    <property type="project" value="TreeGrafter"/>
</dbReference>
<dbReference type="GO" id="GO:0061522">
    <property type="term" value="F:1,4-dihydroxy-2-naphthoyl-CoA thioesterase activity"/>
    <property type="evidence" value="ECO:0007669"/>
    <property type="project" value="TreeGrafter"/>
</dbReference>
<name>A0A6B1DWS0_9CHLR</name>
<organism evidence="4">
    <name type="scientific">Caldilineaceae bacterium SB0662_bin_9</name>
    <dbReference type="NCBI Taxonomy" id="2605258"/>
    <lineage>
        <taxon>Bacteria</taxon>
        <taxon>Bacillati</taxon>
        <taxon>Chloroflexota</taxon>
        <taxon>Caldilineae</taxon>
        <taxon>Caldilineales</taxon>
        <taxon>Caldilineaceae</taxon>
    </lineage>
</organism>
<dbReference type="InterPro" id="IPR029069">
    <property type="entry name" value="HotDog_dom_sf"/>
</dbReference>
<evidence type="ECO:0000256" key="2">
    <source>
        <dbReference type="ARBA" id="ARBA00022801"/>
    </source>
</evidence>
<dbReference type="EMBL" id="VXPY01000095">
    <property type="protein sequence ID" value="MYD91446.1"/>
    <property type="molecule type" value="Genomic_DNA"/>
</dbReference>
<dbReference type="InterPro" id="IPR006683">
    <property type="entry name" value="Thioestr_dom"/>
</dbReference>
<evidence type="ECO:0000259" key="3">
    <source>
        <dbReference type="Pfam" id="PF03061"/>
    </source>
</evidence>
<dbReference type="Pfam" id="PF03061">
    <property type="entry name" value="4HBT"/>
    <property type="match status" value="1"/>
</dbReference>
<gene>
    <name evidence="4" type="ORF">F4Y08_14130</name>
</gene>
<dbReference type="CDD" id="cd03443">
    <property type="entry name" value="PaaI_thioesterase"/>
    <property type="match status" value="1"/>
</dbReference>
<protein>
    <submittedName>
        <fullName evidence="4">Hotdog fold thioesterase</fullName>
    </submittedName>
</protein>
<accession>A0A6B1DWS0</accession>
<dbReference type="InterPro" id="IPR003736">
    <property type="entry name" value="PAAI_dom"/>
</dbReference>